<gene>
    <name evidence="2" type="ORF">EAI_04857</name>
</gene>
<feature type="region of interest" description="Disordered" evidence="1">
    <location>
        <begin position="64"/>
        <end position="114"/>
    </location>
</feature>
<dbReference type="Proteomes" id="UP000008237">
    <property type="component" value="Unassembled WGS sequence"/>
</dbReference>
<evidence type="ECO:0000256" key="1">
    <source>
        <dbReference type="SAM" id="MobiDB-lite"/>
    </source>
</evidence>
<dbReference type="InParanoid" id="E2BXL9"/>
<evidence type="ECO:0000313" key="3">
    <source>
        <dbReference type="Proteomes" id="UP000008237"/>
    </source>
</evidence>
<organism evidence="3">
    <name type="scientific">Harpegnathos saltator</name>
    <name type="common">Jerdon's jumping ant</name>
    <dbReference type="NCBI Taxonomy" id="610380"/>
    <lineage>
        <taxon>Eukaryota</taxon>
        <taxon>Metazoa</taxon>
        <taxon>Ecdysozoa</taxon>
        <taxon>Arthropoda</taxon>
        <taxon>Hexapoda</taxon>
        <taxon>Insecta</taxon>
        <taxon>Pterygota</taxon>
        <taxon>Neoptera</taxon>
        <taxon>Endopterygota</taxon>
        <taxon>Hymenoptera</taxon>
        <taxon>Apocrita</taxon>
        <taxon>Aculeata</taxon>
        <taxon>Formicoidea</taxon>
        <taxon>Formicidae</taxon>
        <taxon>Ponerinae</taxon>
        <taxon>Ponerini</taxon>
        <taxon>Harpegnathos</taxon>
    </lineage>
</organism>
<sequence>MSGKEKQHYPDDVLELKKLLEEASQRREKAIQKEQDLRKRKEEVVKQQLRNAIEKTIREAEQIEKQNKKMKKQIRQANSDDSIDIVEVDEQSPTHFDPNQPSTSGVSKKDKPISRYSYERGFSERMQRPYINLNTIPRPRNKRGQYRPWTQGELEVYRQTRRQFKQYIPNYRTSDSEEEDDNPQYRPVAEIGYVKPRPKNKKYSPQNKPTIISEEILYTPDQNIRIKPKGASTPKEQSDPQLDETLQIEEEQQSESSDSYQPQADSQDIRALAEIIMSQLTPQKPRQATDTTEANITGTSSKSAGAKVEPTKANTSPEQAEYDST</sequence>
<proteinExistence type="predicted"/>
<protein>
    <submittedName>
        <fullName evidence="2">Uncharacterized protein</fullName>
    </submittedName>
</protein>
<feature type="compositionally biased region" description="Acidic residues" evidence="1">
    <location>
        <begin position="81"/>
        <end position="90"/>
    </location>
</feature>
<dbReference type="AlphaFoldDB" id="E2BXL9"/>
<name>E2BXL9_HARSA</name>
<accession>E2BXL9</accession>
<evidence type="ECO:0000313" key="2">
    <source>
        <dbReference type="EMBL" id="EFN79537.1"/>
    </source>
</evidence>
<dbReference type="EMBL" id="GL451281">
    <property type="protein sequence ID" value="EFN79537.1"/>
    <property type="molecule type" value="Genomic_DNA"/>
</dbReference>
<feature type="compositionally biased region" description="Polar residues" evidence="1">
    <location>
        <begin position="278"/>
        <end position="303"/>
    </location>
</feature>
<feature type="region of interest" description="Disordered" evidence="1">
    <location>
        <begin position="167"/>
        <end position="325"/>
    </location>
</feature>
<feature type="compositionally biased region" description="Polar residues" evidence="1">
    <location>
        <begin position="91"/>
        <end position="106"/>
    </location>
</feature>
<keyword evidence="3" id="KW-1185">Reference proteome</keyword>
<reference evidence="2 3" key="1">
    <citation type="journal article" date="2010" name="Science">
        <title>Genomic comparison of the ants Camponotus floridanus and Harpegnathos saltator.</title>
        <authorList>
            <person name="Bonasio R."/>
            <person name="Zhang G."/>
            <person name="Ye C."/>
            <person name="Mutti N.S."/>
            <person name="Fang X."/>
            <person name="Qin N."/>
            <person name="Donahue G."/>
            <person name="Yang P."/>
            <person name="Li Q."/>
            <person name="Li C."/>
            <person name="Zhang P."/>
            <person name="Huang Z."/>
            <person name="Berger S.L."/>
            <person name="Reinberg D."/>
            <person name="Wang J."/>
            <person name="Liebig J."/>
        </authorList>
    </citation>
    <scope>NUCLEOTIDE SEQUENCE [LARGE SCALE GENOMIC DNA]</scope>
    <source>
        <strain evidence="2 3">R22 G/1</strain>
    </source>
</reference>